<keyword evidence="6" id="KW-0812">Transmembrane</keyword>
<keyword evidence="9" id="KW-1185">Reference proteome</keyword>
<comment type="function">
    <text evidence="5">Toxic component of a toxin-antitoxin (TA) system. An RNase.</text>
</comment>
<reference evidence="8" key="1">
    <citation type="submission" date="2022-07" db="EMBL/GenBank/DDBJ databases">
        <title>Complete Genome Sequence of the Radioresistant Bacterium Deinococcus aetherius ST0316, Isolated from the Air Dust collected in Lower Stratosphere above Japan.</title>
        <authorList>
            <person name="Satoh K."/>
            <person name="Hagiwara K."/>
            <person name="Katsumata K."/>
            <person name="Kubo A."/>
            <person name="Yokobori S."/>
            <person name="Yamagishi A."/>
            <person name="Oono Y."/>
            <person name="Narumi I."/>
        </authorList>
    </citation>
    <scope>NUCLEOTIDE SEQUENCE</scope>
    <source>
        <strain evidence="8">ST0316</strain>
    </source>
</reference>
<evidence type="ECO:0000259" key="7">
    <source>
        <dbReference type="Pfam" id="PF01850"/>
    </source>
</evidence>
<evidence type="ECO:0000256" key="5">
    <source>
        <dbReference type="HAMAP-Rule" id="MF_00265"/>
    </source>
</evidence>
<dbReference type="InterPro" id="IPR002716">
    <property type="entry name" value="PIN_dom"/>
</dbReference>
<comment type="similarity">
    <text evidence="5">Belongs to the PINc/VapC protein family.</text>
</comment>
<dbReference type="InterPro" id="IPR022907">
    <property type="entry name" value="VapC_family"/>
</dbReference>
<feature type="binding site" evidence="5">
    <location>
        <position position="11"/>
    </location>
    <ligand>
        <name>Mg(2+)</name>
        <dbReference type="ChEBI" id="CHEBI:18420"/>
    </ligand>
</feature>
<evidence type="ECO:0000256" key="2">
    <source>
        <dbReference type="ARBA" id="ARBA00022722"/>
    </source>
</evidence>
<keyword evidence="6" id="KW-0472">Membrane</keyword>
<gene>
    <name evidence="5" type="primary">vapC</name>
    <name evidence="8" type="ORF">DAETH_09330</name>
</gene>
<evidence type="ECO:0000313" key="8">
    <source>
        <dbReference type="EMBL" id="BDP40964.1"/>
    </source>
</evidence>
<feature type="domain" description="PIN" evidence="7">
    <location>
        <begin position="9"/>
        <end position="130"/>
    </location>
</feature>
<protein>
    <recommendedName>
        <fullName evidence="5">Ribonuclease VapC</fullName>
        <shortName evidence="5">RNase VapC</shortName>
        <ecNumber evidence="5">3.1.-.-</ecNumber>
    </recommendedName>
    <alternativeName>
        <fullName evidence="5">Toxin VapC</fullName>
    </alternativeName>
</protein>
<evidence type="ECO:0000256" key="4">
    <source>
        <dbReference type="ARBA" id="ARBA00022801"/>
    </source>
</evidence>
<sequence>MVSTPALTFFDTSTLVAALFPDHPRHGWATTQRGAASALGISTHTLAETYKVLTVHPRLGIQPADATRLLEAATANMTKVTLDPSLYFAAMRRCVDGGLPGSIIFDALIALAAVSAGAAALVTLNPRDFKGLGKDVAGIVVHP</sequence>
<dbReference type="EMBL" id="AP026560">
    <property type="protein sequence ID" value="BDP40964.1"/>
    <property type="molecule type" value="Genomic_DNA"/>
</dbReference>
<evidence type="ECO:0000256" key="3">
    <source>
        <dbReference type="ARBA" id="ARBA00022723"/>
    </source>
</evidence>
<keyword evidence="5" id="KW-0800">Toxin</keyword>
<comment type="cofactor">
    <cofactor evidence="5">
        <name>Mg(2+)</name>
        <dbReference type="ChEBI" id="CHEBI:18420"/>
    </cofactor>
</comment>
<keyword evidence="4 5" id="KW-0378">Hydrolase</keyword>
<evidence type="ECO:0000313" key="9">
    <source>
        <dbReference type="Proteomes" id="UP001064971"/>
    </source>
</evidence>
<feature type="transmembrane region" description="Helical" evidence="6">
    <location>
        <begin position="103"/>
        <end position="124"/>
    </location>
</feature>
<dbReference type="HAMAP" id="MF_00265">
    <property type="entry name" value="VapC_Nob1"/>
    <property type="match status" value="1"/>
</dbReference>
<dbReference type="InterPro" id="IPR029060">
    <property type="entry name" value="PIN-like_dom_sf"/>
</dbReference>
<organism evidence="8 9">
    <name type="scientific">Deinococcus aetherius</name>
    <dbReference type="NCBI Taxonomy" id="200252"/>
    <lineage>
        <taxon>Bacteria</taxon>
        <taxon>Thermotogati</taxon>
        <taxon>Deinococcota</taxon>
        <taxon>Deinococci</taxon>
        <taxon>Deinococcales</taxon>
        <taxon>Deinococcaceae</taxon>
        <taxon>Deinococcus</taxon>
    </lineage>
</organism>
<feature type="binding site" evidence="5">
    <location>
        <position position="106"/>
    </location>
    <ligand>
        <name>Mg(2+)</name>
        <dbReference type="ChEBI" id="CHEBI:18420"/>
    </ligand>
</feature>
<dbReference type="Pfam" id="PF01850">
    <property type="entry name" value="PIN"/>
    <property type="match status" value="1"/>
</dbReference>
<keyword evidence="5" id="KW-0460">Magnesium</keyword>
<keyword evidence="6" id="KW-1133">Transmembrane helix</keyword>
<evidence type="ECO:0000256" key="1">
    <source>
        <dbReference type="ARBA" id="ARBA00022649"/>
    </source>
</evidence>
<dbReference type="SUPFAM" id="SSF88723">
    <property type="entry name" value="PIN domain-like"/>
    <property type="match status" value="1"/>
</dbReference>
<keyword evidence="1 5" id="KW-1277">Toxin-antitoxin system</keyword>
<evidence type="ECO:0000256" key="6">
    <source>
        <dbReference type="SAM" id="Phobius"/>
    </source>
</evidence>
<dbReference type="EC" id="3.1.-.-" evidence="5"/>
<dbReference type="Gene3D" id="3.40.50.1010">
    <property type="entry name" value="5'-nuclease"/>
    <property type="match status" value="1"/>
</dbReference>
<keyword evidence="2 5" id="KW-0540">Nuclease</keyword>
<accession>A0ABM8AB48</accession>
<proteinExistence type="inferred from homology"/>
<dbReference type="Proteomes" id="UP001064971">
    <property type="component" value="Chromosome"/>
</dbReference>
<name>A0ABM8AB48_9DEIO</name>
<keyword evidence="3 5" id="KW-0479">Metal-binding</keyword>